<gene>
    <name evidence="2" type="ORF">CH371_05930</name>
</gene>
<dbReference type="Gene3D" id="3.10.180.10">
    <property type="entry name" value="2,3-Dihydroxybiphenyl 1,2-Dioxygenase, domain 1"/>
    <property type="match status" value="1"/>
</dbReference>
<dbReference type="InterPro" id="IPR004360">
    <property type="entry name" value="Glyas_Fos-R_dOase_dom"/>
</dbReference>
<dbReference type="AlphaFoldDB" id="A0A2M9ZGK6"/>
<dbReference type="SUPFAM" id="SSF54593">
    <property type="entry name" value="Glyoxalase/Bleomycin resistance protein/Dihydroxybiphenyl dioxygenase"/>
    <property type="match status" value="1"/>
</dbReference>
<evidence type="ECO:0000313" key="2">
    <source>
        <dbReference type="EMBL" id="PJZ67553.1"/>
    </source>
</evidence>
<dbReference type="Proteomes" id="UP000231912">
    <property type="component" value="Unassembled WGS sequence"/>
</dbReference>
<reference evidence="2 3" key="1">
    <citation type="submission" date="2017-07" db="EMBL/GenBank/DDBJ databases">
        <title>Leptospira spp. isolated from tropical soils.</title>
        <authorList>
            <person name="Thibeaux R."/>
            <person name="Iraola G."/>
            <person name="Ferres I."/>
            <person name="Bierque E."/>
            <person name="Girault D."/>
            <person name="Soupe-Gilbert M.-E."/>
            <person name="Picardeau M."/>
            <person name="Goarant C."/>
        </authorList>
    </citation>
    <scope>NUCLEOTIDE SEQUENCE [LARGE SCALE GENOMIC DNA]</scope>
    <source>
        <strain evidence="2 3">FH2-C-A2</strain>
    </source>
</reference>
<name>A0A2M9ZGK6_9LEPT</name>
<dbReference type="Pfam" id="PF00903">
    <property type="entry name" value="Glyoxalase"/>
    <property type="match status" value="1"/>
</dbReference>
<dbReference type="RefSeq" id="WP_100758013.1">
    <property type="nucleotide sequence ID" value="NZ_NPDT01000001.1"/>
</dbReference>
<sequence length="114" mass="13108">MIHHIAIGTSDPEKLKRFYSEIPGLAFEMDHFNEDGSLRSSWFLAGEIRIMIEKEKESKSPLALVFSALDSSMRKRIDEKFSAAFLDKTLFTKYFSDPDGNRLGFSSYPHPWEA</sequence>
<organism evidence="2 3">
    <name type="scientific">Leptospira wolffii</name>
    <dbReference type="NCBI Taxonomy" id="409998"/>
    <lineage>
        <taxon>Bacteria</taxon>
        <taxon>Pseudomonadati</taxon>
        <taxon>Spirochaetota</taxon>
        <taxon>Spirochaetia</taxon>
        <taxon>Leptospirales</taxon>
        <taxon>Leptospiraceae</taxon>
        <taxon>Leptospira</taxon>
    </lineage>
</organism>
<evidence type="ECO:0000313" key="3">
    <source>
        <dbReference type="Proteomes" id="UP000231912"/>
    </source>
</evidence>
<feature type="domain" description="Glyoxalase/fosfomycin resistance/dioxygenase" evidence="1">
    <location>
        <begin position="2"/>
        <end position="65"/>
    </location>
</feature>
<protein>
    <submittedName>
        <fullName evidence="2">Glyoxalase</fullName>
    </submittedName>
</protein>
<dbReference type="InterPro" id="IPR029068">
    <property type="entry name" value="Glyas_Bleomycin-R_OHBP_Dase"/>
</dbReference>
<accession>A0A2M9ZGK6</accession>
<dbReference type="EMBL" id="NPDT01000001">
    <property type="protein sequence ID" value="PJZ67553.1"/>
    <property type="molecule type" value="Genomic_DNA"/>
</dbReference>
<evidence type="ECO:0000259" key="1">
    <source>
        <dbReference type="Pfam" id="PF00903"/>
    </source>
</evidence>
<comment type="caution">
    <text evidence="2">The sequence shown here is derived from an EMBL/GenBank/DDBJ whole genome shotgun (WGS) entry which is preliminary data.</text>
</comment>
<proteinExistence type="predicted"/>